<keyword evidence="1" id="KW-0812">Transmembrane</keyword>
<accession>A0A7K0E108</accession>
<comment type="caution">
    <text evidence="2">The sequence shown here is derived from an EMBL/GenBank/DDBJ whole genome shotgun (WGS) entry which is preliminary data.</text>
</comment>
<keyword evidence="1" id="KW-0472">Membrane</keyword>
<evidence type="ECO:0000256" key="1">
    <source>
        <dbReference type="SAM" id="Phobius"/>
    </source>
</evidence>
<keyword evidence="1" id="KW-1133">Transmembrane helix</keyword>
<dbReference type="AlphaFoldDB" id="A0A7K0E108"/>
<name>A0A7K0E108_9NOCA</name>
<keyword evidence="3" id="KW-1185">Reference proteome</keyword>
<sequence length="43" mass="4837">MGKHRKRVTPASRAAEALYTAVLVIGMASMAEVFFRMVRRLVD</sequence>
<reference evidence="2 3" key="1">
    <citation type="submission" date="2019-10" db="EMBL/GenBank/DDBJ databases">
        <title>Nocardia macrotermitis sp. nov. and Nocardia aurantia sp. nov., isolated from the gut of fungus growing-termite Macrotermes natalensis.</title>
        <authorList>
            <person name="Benndorf R."/>
            <person name="Schwitalla J."/>
            <person name="Martin K."/>
            <person name="De Beer W."/>
            <person name="Kaster A.-K."/>
            <person name="Vollmers J."/>
            <person name="Poulsen M."/>
            <person name="Beemelmanns C."/>
        </authorList>
    </citation>
    <scope>NUCLEOTIDE SEQUENCE [LARGE SCALE GENOMIC DNA]</scope>
    <source>
        <strain evidence="2 3">RB56</strain>
    </source>
</reference>
<dbReference type="Proteomes" id="UP000431401">
    <property type="component" value="Unassembled WGS sequence"/>
</dbReference>
<proteinExistence type="predicted"/>
<evidence type="ECO:0000313" key="3">
    <source>
        <dbReference type="Proteomes" id="UP000431401"/>
    </source>
</evidence>
<feature type="transmembrane region" description="Helical" evidence="1">
    <location>
        <begin position="17"/>
        <end position="35"/>
    </location>
</feature>
<dbReference type="EMBL" id="WEGI01000020">
    <property type="protein sequence ID" value="MQY31488.1"/>
    <property type="molecule type" value="Genomic_DNA"/>
</dbReference>
<protein>
    <submittedName>
        <fullName evidence="2">Uncharacterized protein</fullName>
    </submittedName>
</protein>
<gene>
    <name evidence="2" type="ORF">NRB56_70970</name>
</gene>
<evidence type="ECO:0000313" key="2">
    <source>
        <dbReference type="EMBL" id="MQY31488.1"/>
    </source>
</evidence>
<organism evidence="2 3">
    <name type="scientific">Nocardia aurantia</name>
    <dbReference type="NCBI Taxonomy" id="2585199"/>
    <lineage>
        <taxon>Bacteria</taxon>
        <taxon>Bacillati</taxon>
        <taxon>Actinomycetota</taxon>
        <taxon>Actinomycetes</taxon>
        <taxon>Mycobacteriales</taxon>
        <taxon>Nocardiaceae</taxon>
        <taxon>Nocardia</taxon>
    </lineage>
</organism>